<proteinExistence type="predicted"/>
<dbReference type="InterPro" id="IPR005166">
    <property type="entry name" value="RSV_p95_env"/>
</dbReference>
<keyword evidence="4" id="KW-1185">Reference proteome</keyword>
<keyword evidence="1" id="KW-1015">Disulfide bond</keyword>
<dbReference type="SUPFAM" id="SSF58069">
    <property type="entry name" value="Virus ectodomain"/>
    <property type="match status" value="1"/>
</dbReference>
<organism evidence="3 4">
    <name type="scientific">Chloropsis hardwickii</name>
    <dbReference type="NCBI Taxonomy" id="667144"/>
    <lineage>
        <taxon>Eukaryota</taxon>
        <taxon>Metazoa</taxon>
        <taxon>Chordata</taxon>
        <taxon>Craniata</taxon>
        <taxon>Vertebrata</taxon>
        <taxon>Euteleostomi</taxon>
        <taxon>Archelosauria</taxon>
        <taxon>Archosauria</taxon>
        <taxon>Dinosauria</taxon>
        <taxon>Saurischia</taxon>
        <taxon>Theropoda</taxon>
        <taxon>Coelurosauria</taxon>
        <taxon>Aves</taxon>
        <taxon>Neognathae</taxon>
        <taxon>Neoaves</taxon>
        <taxon>Telluraves</taxon>
        <taxon>Australaves</taxon>
        <taxon>Passeriformes</taxon>
        <taxon>Corvoidea</taxon>
        <taxon>Irenidae</taxon>
        <taxon>Chloropsis</taxon>
    </lineage>
</organism>
<evidence type="ECO:0000313" key="3">
    <source>
        <dbReference type="EMBL" id="NWH37273.1"/>
    </source>
</evidence>
<accession>A0A850V0X0</accession>
<reference evidence="3" key="1">
    <citation type="submission" date="2019-10" db="EMBL/GenBank/DDBJ databases">
        <title>Bird 10,000 Genomes (B10K) Project - Family phase.</title>
        <authorList>
            <person name="Zhang G."/>
        </authorList>
    </citation>
    <scope>NUCLEOTIDE SEQUENCE</scope>
    <source>
        <strain evidence="3">B10K-IZ-033-78</strain>
        <tissue evidence="3">Muscle</tissue>
    </source>
</reference>
<keyword evidence="2" id="KW-1133">Transmembrane helix</keyword>
<dbReference type="Pfam" id="PF00429">
    <property type="entry name" value="TLV_coat"/>
    <property type="match status" value="1"/>
</dbReference>
<evidence type="ECO:0000256" key="2">
    <source>
        <dbReference type="SAM" id="Phobius"/>
    </source>
</evidence>
<dbReference type="InterPro" id="IPR018154">
    <property type="entry name" value="TLV/ENV_coat_polyprotein"/>
</dbReference>
<dbReference type="Proteomes" id="UP000640999">
    <property type="component" value="Unassembled WGS sequence"/>
</dbReference>
<evidence type="ECO:0000256" key="1">
    <source>
        <dbReference type="ARBA" id="ARBA00023157"/>
    </source>
</evidence>
<dbReference type="PANTHER" id="PTHR10424">
    <property type="entry name" value="VIRAL ENVELOPE PROTEIN"/>
    <property type="match status" value="1"/>
</dbReference>
<dbReference type="EMBL" id="WEIW01001188">
    <property type="protein sequence ID" value="NWH37273.1"/>
    <property type="molecule type" value="Genomic_DNA"/>
</dbReference>
<sequence>GNYCVVFAHMTRSTIRVTGYDVTPNNRIYVHNRTEHCLNQLLMVNTTSESKALPPGYVLICGDRAWQGIPAQLLGGPCYVGKLTLFAPSITQVLSSSHRSKRRRHSISQMGPDCKDEVELWDRPEVIVASIFSPGVASAQALTQLHRLACWTAKQINITSNILSTLTADLDSVRHAVLQNQAAIDFLLLAQGHGCEEFEGMCCMNLSDHSNSIHCQLSLLRENMNKLQVTSDPFTTWLTSLGFGSWFAPILKMVLMVVVALICFMLLMPCLLQCMQA</sequence>
<dbReference type="AlphaFoldDB" id="A0A850V0X0"/>
<dbReference type="Pfam" id="PF03708">
    <property type="entry name" value="Avian_gp85"/>
    <property type="match status" value="1"/>
</dbReference>
<comment type="caution">
    <text evidence="3">The sequence shown here is derived from an EMBL/GenBank/DDBJ whole genome shotgun (WGS) entry which is preliminary data.</text>
</comment>
<keyword evidence="2" id="KW-0472">Membrane</keyword>
<dbReference type="Gene3D" id="1.10.287.210">
    <property type="match status" value="1"/>
</dbReference>
<protein>
    <submittedName>
        <fullName evidence="3">SYNA protein</fullName>
    </submittedName>
</protein>
<dbReference type="PANTHER" id="PTHR10424:SF73">
    <property type="entry name" value="ENDOGENOUS RETROVIRUS GROUP FC1 ENV POLYPROTEIN-RELATED"/>
    <property type="match status" value="1"/>
</dbReference>
<dbReference type="OrthoDB" id="9838443at2759"/>
<evidence type="ECO:0000313" key="4">
    <source>
        <dbReference type="Proteomes" id="UP000640999"/>
    </source>
</evidence>
<keyword evidence="2" id="KW-0812">Transmembrane</keyword>
<gene>
    <name evidence="3" type="primary">Syna</name>
    <name evidence="3" type="ORF">CHLHAR_R15449</name>
</gene>
<feature type="non-terminal residue" evidence="3">
    <location>
        <position position="1"/>
    </location>
</feature>
<name>A0A850V0X0_9CORV</name>
<feature type="transmembrane region" description="Helical" evidence="2">
    <location>
        <begin position="246"/>
        <end position="272"/>
    </location>
</feature>
<feature type="non-terminal residue" evidence="3">
    <location>
        <position position="277"/>
    </location>
</feature>